<dbReference type="AGR" id="MGI:1920460"/>
<organism evidence="2 4">
    <name type="scientific">Mus musculus</name>
    <name type="common">Mouse</name>
    <dbReference type="NCBI Taxonomy" id="10090"/>
    <lineage>
        <taxon>Eukaryota</taxon>
        <taxon>Metazoa</taxon>
        <taxon>Chordata</taxon>
        <taxon>Craniata</taxon>
        <taxon>Vertebrata</taxon>
        <taxon>Euteleostomi</taxon>
        <taxon>Mammalia</taxon>
        <taxon>Eutheria</taxon>
        <taxon>Euarchontoglires</taxon>
        <taxon>Glires</taxon>
        <taxon>Rodentia</taxon>
        <taxon>Myomorpha</taxon>
        <taxon>Muroidea</taxon>
        <taxon>Muridae</taxon>
        <taxon>Murinae</taxon>
        <taxon>Mus</taxon>
        <taxon>Mus</taxon>
    </lineage>
</organism>
<feature type="region of interest" description="Disordered" evidence="1">
    <location>
        <begin position="1"/>
        <end position="20"/>
    </location>
</feature>
<evidence type="ECO:0000256" key="1">
    <source>
        <dbReference type="SAM" id="MobiDB-lite"/>
    </source>
</evidence>
<dbReference type="HOGENOM" id="CLU_2346100_0_0_1"/>
<gene>
    <name evidence="2 3" type="primary">Nup54</name>
</gene>
<dbReference type="Antibodypedia" id="24771">
    <property type="antibodies" value="106 antibodies from 25 providers"/>
</dbReference>
<name>D6RFN7_MOUSE</name>
<reference evidence="2 4" key="1">
    <citation type="journal article" date="2009" name="PLoS Biol.">
        <title>Lineage-specific biology revealed by a finished genome assembly of the mouse.</title>
        <authorList>
            <consortium name="Mouse Genome Sequencing Consortium"/>
            <person name="Church D.M."/>
            <person name="Goodstadt L."/>
            <person name="Hillier L.W."/>
            <person name="Zody M.C."/>
            <person name="Goldstein S."/>
            <person name="She X."/>
            <person name="Bult C.J."/>
            <person name="Agarwala R."/>
            <person name="Cherry J.L."/>
            <person name="DiCuccio M."/>
            <person name="Hlavina W."/>
            <person name="Kapustin Y."/>
            <person name="Meric P."/>
            <person name="Maglott D."/>
            <person name="Birtle Z."/>
            <person name="Marques A.C."/>
            <person name="Graves T."/>
            <person name="Zhou S."/>
            <person name="Teague B."/>
            <person name="Potamousis K."/>
            <person name="Churas C."/>
            <person name="Place M."/>
            <person name="Herschleb J."/>
            <person name="Runnheim R."/>
            <person name="Forrest D."/>
            <person name="Amos-Landgraf J."/>
            <person name="Schwartz D.C."/>
            <person name="Cheng Z."/>
            <person name="Lindblad-Toh K."/>
            <person name="Eichler E.E."/>
            <person name="Ponting C.P."/>
        </authorList>
    </citation>
    <scope>NUCLEOTIDE SEQUENCE [LARGE SCALE GENOMIC DNA]</scope>
    <source>
        <strain evidence="2 4">C57BL/6J</strain>
    </source>
</reference>
<dbReference type="VEuPathDB" id="HostDB:ENSMUSG00000034826"/>
<dbReference type="Bgee" id="ENSMUSG00000034826">
    <property type="expression patterns" value="Expressed in epiblast (generic) and 232 other cell types or tissues"/>
</dbReference>
<evidence type="ECO:0000313" key="4">
    <source>
        <dbReference type="Proteomes" id="UP000000589"/>
    </source>
</evidence>
<dbReference type="GeneTree" id="ENSGT00390000013620"/>
<dbReference type="MGI" id="MGI:1920460">
    <property type="gene designation" value="Nup54"/>
</dbReference>
<reference evidence="2 4" key="2">
    <citation type="journal article" date="2011" name="PLoS Biol.">
        <title>Modernizing reference genome assemblies.</title>
        <authorList>
            <person name="Church D.M."/>
            <person name="Schneider V.A."/>
            <person name="Graves T."/>
            <person name="Auger K."/>
            <person name="Cunningham F."/>
            <person name="Bouk N."/>
            <person name="Chen H.C."/>
            <person name="Agarwala R."/>
            <person name="McLaren W.M."/>
            <person name="Ritchie G.R."/>
            <person name="Albracht D."/>
            <person name="Kremitzki M."/>
            <person name="Rock S."/>
            <person name="Kotkiewicz H."/>
            <person name="Kremitzki C."/>
            <person name="Wollam A."/>
            <person name="Trani L."/>
            <person name="Fulton L."/>
            <person name="Fulton R."/>
            <person name="Matthews L."/>
            <person name="Whitehead S."/>
            <person name="Chow W."/>
            <person name="Torrance J."/>
            <person name="Dunn M."/>
            <person name="Harden G."/>
            <person name="Threadgold G."/>
            <person name="Wood J."/>
            <person name="Collins J."/>
            <person name="Heath P."/>
            <person name="Griffiths G."/>
            <person name="Pelan S."/>
            <person name="Grafham D."/>
            <person name="Eichler E.E."/>
            <person name="Weinstock G."/>
            <person name="Mardis E.R."/>
            <person name="Wilson R.K."/>
            <person name="Howe K."/>
            <person name="Flicek P."/>
            <person name="Hubbard T."/>
        </authorList>
    </citation>
    <scope>NUCLEOTIDE SEQUENCE [LARGE SCALE GENOMIC DNA]</scope>
    <source>
        <strain evidence="2 4">C57BL/6J</strain>
    </source>
</reference>
<dbReference type="Ensembl" id="ENSMUST00000146470.2">
    <property type="protein sequence ID" value="ENSMUSP00000121171.2"/>
    <property type="gene ID" value="ENSMUSG00000034826.15"/>
</dbReference>
<evidence type="ECO:0000313" key="3">
    <source>
        <dbReference type="MGI" id="MGI:1920460"/>
    </source>
</evidence>
<dbReference type="ExpressionAtlas" id="D6RFN7">
    <property type="expression patterns" value="baseline and differential"/>
</dbReference>
<sequence length="97" mass="10304">MAFNFGAPSGTSGTSTATAAPADILSGGKGRWISEFEASLVYRVGLEDLEQQLQLQALPSAFQPQQTQAVQAFSVALRTKVLALVLVLAQRRELALV</sequence>
<reference evidence="2" key="3">
    <citation type="submission" date="2025-08" db="UniProtKB">
        <authorList>
            <consortium name="Ensembl"/>
        </authorList>
    </citation>
    <scope>IDENTIFICATION</scope>
    <source>
        <strain evidence="2">C57BL/6J</strain>
    </source>
</reference>
<protein>
    <submittedName>
        <fullName evidence="2">Nucleoporin 54</fullName>
    </submittedName>
</protein>
<keyword evidence="4" id="KW-1185">Reference proteome</keyword>
<reference evidence="2" key="4">
    <citation type="submission" date="2025-09" db="UniProtKB">
        <authorList>
            <consortium name="Ensembl"/>
        </authorList>
    </citation>
    <scope>IDENTIFICATION</scope>
    <source>
        <strain evidence="2">C57BL/6J</strain>
    </source>
</reference>
<proteinExistence type="predicted"/>
<dbReference type="Proteomes" id="UP000000589">
    <property type="component" value="Chromosome 5"/>
</dbReference>
<evidence type="ECO:0000313" key="2">
    <source>
        <dbReference type="Ensembl" id="ENSMUSP00000121171.2"/>
    </source>
</evidence>
<accession>D6RFN7</accession>
<dbReference type="AlphaFoldDB" id="D6RFN7"/>